<dbReference type="SUPFAM" id="SSF56672">
    <property type="entry name" value="DNA/RNA polymerases"/>
    <property type="match status" value="1"/>
</dbReference>
<protein>
    <submittedName>
        <fullName evidence="3">Uncharacterized mitochondrial protein AtMg00810-like</fullName>
    </submittedName>
</protein>
<dbReference type="OrthoDB" id="414945at2759"/>
<dbReference type="PANTHER" id="PTHR11439:SF498">
    <property type="entry name" value="DNAK FAMILY PROTEIN"/>
    <property type="match status" value="1"/>
</dbReference>
<keyword evidence="2" id="KW-1185">Reference proteome</keyword>
<accession>A0A2I4EVH3</accession>
<sequence>MVTIRCLLSLALMNGWCLIQLVVNNAFLHGELNEKVYMSLPPRFGSKWESRSKSNFTRLQGDSFITLLVYVDDILIASNNEEFVYAFKTLLHNEFQLKDLGHLKFFLGLEVARSTKGIFLCQRKYALDILKDIGFLGIKPVSSPMEQQLKLSKSEGSLLPDPSVYRRLIGRLLYLTLTHLDITFSVHALSQYLAAPREPYLHVAHRVLQYIKASPGQCLFFLATSTPHPKAFADVDWASCPDTRRSITGFCVFLGESLISWKSKKQQTISRSSAEAEYRSMAAAVSNPVFHERTKHIELDCHLVHDQLQVGLIGTLHVPSAHQLADMLTKPLAFSSFSVLLSKMGIIDIHSPS</sequence>
<dbReference type="RefSeq" id="XP_018823382.1">
    <property type="nucleotide sequence ID" value="XM_018967837.1"/>
</dbReference>
<feature type="domain" description="Reverse transcriptase Ty1/copia-type" evidence="1">
    <location>
        <begin position="56"/>
        <end position="146"/>
    </location>
</feature>
<dbReference type="GeneID" id="108993072"/>
<proteinExistence type="predicted"/>
<dbReference type="InterPro" id="IPR013103">
    <property type="entry name" value="RVT_2"/>
</dbReference>
<evidence type="ECO:0000313" key="2">
    <source>
        <dbReference type="Proteomes" id="UP000235220"/>
    </source>
</evidence>
<dbReference type="CDD" id="cd09272">
    <property type="entry name" value="RNase_HI_RT_Ty1"/>
    <property type="match status" value="1"/>
</dbReference>
<gene>
    <name evidence="3" type="primary">LOC108993072</name>
</gene>
<evidence type="ECO:0000259" key="1">
    <source>
        <dbReference type="Pfam" id="PF07727"/>
    </source>
</evidence>
<dbReference type="AlphaFoldDB" id="A0A2I4EVH3"/>
<dbReference type="PANTHER" id="PTHR11439">
    <property type="entry name" value="GAG-POL-RELATED RETROTRANSPOSON"/>
    <property type="match status" value="1"/>
</dbReference>
<dbReference type="Gramene" id="Jr15_11790_p1">
    <property type="protein sequence ID" value="cds.Jr15_11790_p1"/>
    <property type="gene ID" value="Jr15_11790"/>
</dbReference>
<name>A0A2I4EVH3_JUGRE</name>
<reference evidence="3" key="1">
    <citation type="submission" date="2025-08" db="UniProtKB">
        <authorList>
            <consortium name="RefSeq"/>
        </authorList>
    </citation>
    <scope>IDENTIFICATION</scope>
    <source>
        <tissue evidence="3">Leaves</tissue>
    </source>
</reference>
<dbReference type="KEGG" id="jre:108993072"/>
<dbReference type="STRING" id="51240.A0A2I4EVH3"/>
<evidence type="ECO:0000313" key="3">
    <source>
        <dbReference type="RefSeq" id="XP_018823382.1"/>
    </source>
</evidence>
<dbReference type="Proteomes" id="UP000235220">
    <property type="component" value="Chromosome 15"/>
</dbReference>
<dbReference type="Pfam" id="PF07727">
    <property type="entry name" value="RVT_2"/>
    <property type="match status" value="1"/>
</dbReference>
<organism evidence="2 3">
    <name type="scientific">Juglans regia</name>
    <name type="common">English walnut</name>
    <dbReference type="NCBI Taxonomy" id="51240"/>
    <lineage>
        <taxon>Eukaryota</taxon>
        <taxon>Viridiplantae</taxon>
        <taxon>Streptophyta</taxon>
        <taxon>Embryophyta</taxon>
        <taxon>Tracheophyta</taxon>
        <taxon>Spermatophyta</taxon>
        <taxon>Magnoliopsida</taxon>
        <taxon>eudicotyledons</taxon>
        <taxon>Gunneridae</taxon>
        <taxon>Pentapetalae</taxon>
        <taxon>rosids</taxon>
        <taxon>fabids</taxon>
        <taxon>Fagales</taxon>
        <taxon>Juglandaceae</taxon>
        <taxon>Juglans</taxon>
    </lineage>
</organism>
<dbReference type="InterPro" id="IPR043502">
    <property type="entry name" value="DNA/RNA_pol_sf"/>
</dbReference>